<organism evidence="2 3">
    <name type="scientific">Sulfitobacter faviae</name>
    <dbReference type="NCBI Taxonomy" id="1775881"/>
    <lineage>
        <taxon>Bacteria</taxon>
        <taxon>Pseudomonadati</taxon>
        <taxon>Pseudomonadota</taxon>
        <taxon>Alphaproteobacteria</taxon>
        <taxon>Rhodobacterales</taxon>
        <taxon>Roseobacteraceae</taxon>
        <taxon>Sulfitobacter</taxon>
    </lineage>
</organism>
<dbReference type="Proteomes" id="UP001210770">
    <property type="component" value="Chromosome"/>
</dbReference>
<dbReference type="EMBL" id="CP116423">
    <property type="protein sequence ID" value="WCE70118.1"/>
    <property type="molecule type" value="Genomic_DNA"/>
</dbReference>
<feature type="region of interest" description="Disordered" evidence="1">
    <location>
        <begin position="99"/>
        <end position="118"/>
    </location>
</feature>
<name>A0AAX3LN54_9RHOB</name>
<evidence type="ECO:0000256" key="1">
    <source>
        <dbReference type="SAM" id="MobiDB-lite"/>
    </source>
</evidence>
<evidence type="ECO:0000313" key="3">
    <source>
        <dbReference type="Proteomes" id="UP001210770"/>
    </source>
</evidence>
<accession>A0AAX3LN54</accession>
<proteinExistence type="predicted"/>
<evidence type="ECO:0000313" key="2">
    <source>
        <dbReference type="EMBL" id="WCE70118.1"/>
    </source>
</evidence>
<reference evidence="2" key="1">
    <citation type="submission" date="2023-01" db="EMBL/GenBank/DDBJ databases">
        <title>Comparative genomic analysis of cold water coral derived Sulfitobacter faviae: insights into their metabolism and habitat adaptation.</title>
        <authorList>
            <person name="Guo Y."/>
            <person name="Lin S."/>
            <person name="Huang Z."/>
            <person name="Tang K."/>
            <person name="Wang X."/>
        </authorList>
    </citation>
    <scope>NUCLEOTIDE SEQUENCE</scope>
    <source>
        <strain evidence="2">SCSIO W_1865</strain>
    </source>
</reference>
<gene>
    <name evidence="2" type="ORF">PL336_15205</name>
</gene>
<dbReference type="RefSeq" id="WP_271688415.1">
    <property type="nucleotide sequence ID" value="NZ_CP116423.1"/>
</dbReference>
<sequence>MEEFLSKEIQAGLDAARMASLRKGARLRLEAGGDVYRVLRMWKTGFSVDAQDAPKLRGLVDLYDGSLHLFQCLIVASEEEAGEMRYEFKRATAVADRPPLDFERPADAPLGLIEDGRT</sequence>
<dbReference type="AlphaFoldDB" id="A0AAX3LN54"/>
<protein>
    <submittedName>
        <fullName evidence="2">Uncharacterized protein</fullName>
    </submittedName>
</protein>